<feature type="domain" description="RDD" evidence="6">
    <location>
        <begin position="25"/>
        <end position="140"/>
    </location>
</feature>
<keyword evidence="3 5" id="KW-1133">Transmembrane helix</keyword>
<protein>
    <submittedName>
        <fullName evidence="7">RDD family protein</fullName>
    </submittedName>
</protein>
<proteinExistence type="predicted"/>
<gene>
    <name evidence="7" type="ORF">SAMN04490244_104281</name>
</gene>
<evidence type="ECO:0000313" key="8">
    <source>
        <dbReference type="Proteomes" id="UP000198885"/>
    </source>
</evidence>
<name>A0A1H9TN72_9RHOB</name>
<evidence type="ECO:0000256" key="4">
    <source>
        <dbReference type="ARBA" id="ARBA00023136"/>
    </source>
</evidence>
<dbReference type="Proteomes" id="UP000198885">
    <property type="component" value="Unassembled WGS sequence"/>
</dbReference>
<evidence type="ECO:0000256" key="5">
    <source>
        <dbReference type="SAM" id="Phobius"/>
    </source>
</evidence>
<sequence length="152" mass="16769">MTMMTDTYWGLPDPDTQADFYADVPTKRFLAWVVDVVLIALISLVLVPFTLFTALFYFPALYLVVGFAYRTLTIARGSATPGMRLTAIELRDRDGKRFDLSTAFFHTAGYTIAMTVFPLQLISMGLMVATPRAQGLVDHVLGTAALNRAAAH</sequence>
<dbReference type="GO" id="GO:0016020">
    <property type="term" value="C:membrane"/>
    <property type="evidence" value="ECO:0007669"/>
    <property type="project" value="UniProtKB-SubCell"/>
</dbReference>
<evidence type="ECO:0000259" key="6">
    <source>
        <dbReference type="Pfam" id="PF06271"/>
    </source>
</evidence>
<feature type="transmembrane region" description="Helical" evidence="5">
    <location>
        <begin position="29"/>
        <end position="47"/>
    </location>
</feature>
<feature type="transmembrane region" description="Helical" evidence="5">
    <location>
        <begin position="54"/>
        <end position="72"/>
    </location>
</feature>
<dbReference type="Pfam" id="PF06271">
    <property type="entry name" value="RDD"/>
    <property type="match status" value="1"/>
</dbReference>
<keyword evidence="4 5" id="KW-0472">Membrane</keyword>
<organism evidence="7 8">
    <name type="scientific">Tranquillimonas rosea</name>
    <dbReference type="NCBI Taxonomy" id="641238"/>
    <lineage>
        <taxon>Bacteria</taxon>
        <taxon>Pseudomonadati</taxon>
        <taxon>Pseudomonadota</taxon>
        <taxon>Alphaproteobacteria</taxon>
        <taxon>Rhodobacterales</taxon>
        <taxon>Roseobacteraceae</taxon>
        <taxon>Tranquillimonas</taxon>
    </lineage>
</organism>
<evidence type="ECO:0000313" key="7">
    <source>
        <dbReference type="EMBL" id="SER98571.1"/>
    </source>
</evidence>
<feature type="transmembrane region" description="Helical" evidence="5">
    <location>
        <begin position="103"/>
        <end position="122"/>
    </location>
</feature>
<dbReference type="EMBL" id="FOGU01000004">
    <property type="protein sequence ID" value="SER98571.1"/>
    <property type="molecule type" value="Genomic_DNA"/>
</dbReference>
<dbReference type="InterPro" id="IPR010432">
    <property type="entry name" value="RDD"/>
</dbReference>
<dbReference type="AlphaFoldDB" id="A0A1H9TN72"/>
<comment type="subcellular location">
    <subcellularLocation>
        <location evidence="1">Membrane</location>
        <topology evidence="1">Multi-pass membrane protein</topology>
    </subcellularLocation>
</comment>
<dbReference type="STRING" id="641238.SAMN04490244_104281"/>
<evidence type="ECO:0000256" key="3">
    <source>
        <dbReference type="ARBA" id="ARBA00022989"/>
    </source>
</evidence>
<keyword evidence="8" id="KW-1185">Reference proteome</keyword>
<keyword evidence="2 5" id="KW-0812">Transmembrane</keyword>
<evidence type="ECO:0000256" key="1">
    <source>
        <dbReference type="ARBA" id="ARBA00004141"/>
    </source>
</evidence>
<reference evidence="7 8" key="1">
    <citation type="submission" date="2016-10" db="EMBL/GenBank/DDBJ databases">
        <authorList>
            <person name="de Groot N.N."/>
        </authorList>
    </citation>
    <scope>NUCLEOTIDE SEQUENCE [LARGE SCALE GENOMIC DNA]</scope>
    <source>
        <strain evidence="7 8">DSM 23042</strain>
    </source>
</reference>
<accession>A0A1H9TN72</accession>
<evidence type="ECO:0000256" key="2">
    <source>
        <dbReference type="ARBA" id="ARBA00022692"/>
    </source>
</evidence>